<dbReference type="AlphaFoldDB" id="C1D6P5"/>
<feature type="compositionally biased region" description="Basic residues" evidence="1">
    <location>
        <begin position="10"/>
        <end position="20"/>
    </location>
</feature>
<organism evidence="2 3">
    <name type="scientific">Laribacter hongkongensis (strain HLHK9)</name>
    <dbReference type="NCBI Taxonomy" id="557598"/>
    <lineage>
        <taxon>Bacteria</taxon>
        <taxon>Pseudomonadati</taxon>
        <taxon>Pseudomonadota</taxon>
        <taxon>Betaproteobacteria</taxon>
        <taxon>Neisseriales</taxon>
        <taxon>Aquaspirillaceae</taxon>
        <taxon>Laribacter</taxon>
    </lineage>
</organism>
<proteinExistence type="predicted"/>
<dbReference type="Proteomes" id="UP000002010">
    <property type="component" value="Chromosome"/>
</dbReference>
<accession>C1D6P5</accession>
<name>C1D6P5_LARHH</name>
<evidence type="ECO:0000313" key="2">
    <source>
        <dbReference type="EMBL" id="ACO74152.1"/>
    </source>
</evidence>
<evidence type="ECO:0000313" key="3">
    <source>
        <dbReference type="Proteomes" id="UP000002010"/>
    </source>
</evidence>
<feature type="region of interest" description="Disordered" evidence="1">
    <location>
        <begin position="1"/>
        <end position="38"/>
    </location>
</feature>
<gene>
    <name evidence="2" type="ordered locus">LHK_01160</name>
</gene>
<dbReference type="HOGENOM" id="CLU_2012372_0_0_4"/>
<keyword evidence="3" id="KW-1185">Reference proteome</keyword>
<dbReference type="KEGG" id="lhk:LHK_01160"/>
<evidence type="ECO:0000256" key="1">
    <source>
        <dbReference type="SAM" id="MobiDB-lite"/>
    </source>
</evidence>
<dbReference type="EMBL" id="CP001154">
    <property type="protein sequence ID" value="ACO74152.1"/>
    <property type="molecule type" value="Genomic_DNA"/>
</dbReference>
<reference evidence="2 3" key="1">
    <citation type="journal article" date="2009" name="PLoS Genet.">
        <title>The complete genome and proteome of Laribacter hongkongensis reveal potential mechanisms for adaptations to different temperatures and habitats.</title>
        <authorList>
            <person name="Woo P.C."/>
            <person name="Lau S.K."/>
            <person name="Tse H."/>
            <person name="Teng J.L."/>
            <person name="Curreem S.O."/>
            <person name="Tsang A.K."/>
            <person name="Fan R.Y."/>
            <person name="Wong G.K."/>
            <person name="Huang Y."/>
            <person name="Loman N.J."/>
            <person name="Snyder L.A."/>
            <person name="Cai J.J."/>
            <person name="Huang J.D."/>
            <person name="Mak W."/>
            <person name="Pallen M.J."/>
            <person name="Lok S."/>
            <person name="Yuen K.Y."/>
        </authorList>
    </citation>
    <scope>NUCLEOTIDE SEQUENCE [LARGE SCALE GENOMIC DNA]</scope>
    <source>
        <strain evidence="2 3">HLHK9</strain>
    </source>
</reference>
<protein>
    <submittedName>
        <fullName evidence="2">Uncharacterized protein</fullName>
    </submittedName>
</protein>
<sequence>MYPPFPPHGRSGRRAMRRSARCLSPSSAEPAVPVPPRHAPRVLDALTTRRLGQQNQVLRRLRALGVTVLATDLDPQLTIVIDRADAFRLRAISSCIVTRRTGGIDMVTVELDGCRVAWLEAAP</sequence>
<dbReference type="RefSeq" id="WP_012696642.1">
    <property type="nucleotide sequence ID" value="NC_012559.1"/>
</dbReference>